<keyword evidence="2" id="KW-1185">Reference proteome</keyword>
<dbReference type="PANTHER" id="PTHR48472">
    <property type="entry name" value="TC1-LIKE TRANSPOSASE DDE DOMAIN-CONTAINING PROTEIN"/>
    <property type="match status" value="1"/>
</dbReference>
<dbReference type="OrthoDB" id="3012036at2759"/>
<reference evidence="2" key="1">
    <citation type="journal article" date="2014" name="Proc. Natl. Acad. Sci. U.S.A.">
        <title>Extensive sampling of basidiomycete genomes demonstrates inadequacy of the white-rot/brown-rot paradigm for wood decay fungi.</title>
        <authorList>
            <person name="Riley R."/>
            <person name="Salamov A.A."/>
            <person name="Brown D.W."/>
            <person name="Nagy L.G."/>
            <person name="Floudas D."/>
            <person name="Held B.W."/>
            <person name="Levasseur A."/>
            <person name="Lombard V."/>
            <person name="Morin E."/>
            <person name="Otillar R."/>
            <person name="Lindquist E.A."/>
            <person name="Sun H."/>
            <person name="LaButti K.M."/>
            <person name="Schmutz J."/>
            <person name="Jabbour D."/>
            <person name="Luo H."/>
            <person name="Baker S.E."/>
            <person name="Pisabarro A.G."/>
            <person name="Walton J.D."/>
            <person name="Blanchette R.A."/>
            <person name="Henrissat B."/>
            <person name="Martin F."/>
            <person name="Cullen D."/>
            <person name="Hibbett D.S."/>
            <person name="Grigoriev I.V."/>
        </authorList>
    </citation>
    <scope>NUCLEOTIDE SEQUENCE [LARGE SCALE GENOMIC DNA]</scope>
    <source>
        <strain evidence="2">FD-172 SS1</strain>
    </source>
</reference>
<feature type="non-terminal residue" evidence="1">
    <location>
        <position position="98"/>
    </location>
</feature>
<evidence type="ECO:0000313" key="1">
    <source>
        <dbReference type="EMBL" id="KDQ06671.1"/>
    </source>
</evidence>
<name>A0A067M502_BOTB1</name>
<organism evidence="1 2">
    <name type="scientific">Botryobasidium botryosum (strain FD-172 SS1)</name>
    <dbReference type="NCBI Taxonomy" id="930990"/>
    <lineage>
        <taxon>Eukaryota</taxon>
        <taxon>Fungi</taxon>
        <taxon>Dikarya</taxon>
        <taxon>Basidiomycota</taxon>
        <taxon>Agaricomycotina</taxon>
        <taxon>Agaricomycetes</taxon>
        <taxon>Cantharellales</taxon>
        <taxon>Botryobasidiaceae</taxon>
        <taxon>Botryobasidium</taxon>
    </lineage>
</organism>
<dbReference type="PANTHER" id="PTHR48472:SF1">
    <property type="entry name" value="TC1-LIKE TRANSPOSASE DDE DOMAIN-CONTAINING PROTEIN"/>
    <property type="match status" value="1"/>
</dbReference>
<gene>
    <name evidence="1" type="ORF">BOTBODRAFT_86145</name>
</gene>
<protein>
    <recommendedName>
        <fullName evidence="3">Winged helix-turn helix domain-containing protein</fullName>
    </recommendedName>
</protein>
<evidence type="ECO:0008006" key="3">
    <source>
        <dbReference type="Google" id="ProtNLM"/>
    </source>
</evidence>
<evidence type="ECO:0000313" key="2">
    <source>
        <dbReference type="Proteomes" id="UP000027195"/>
    </source>
</evidence>
<dbReference type="EMBL" id="KL198127">
    <property type="protein sequence ID" value="KDQ06671.1"/>
    <property type="molecule type" value="Genomic_DNA"/>
</dbReference>
<dbReference type="Proteomes" id="UP000027195">
    <property type="component" value="Unassembled WGS sequence"/>
</dbReference>
<dbReference type="HOGENOM" id="CLU_056788_8_4_1"/>
<dbReference type="AlphaFoldDB" id="A0A067M502"/>
<dbReference type="InParanoid" id="A0A067M502"/>
<accession>A0A067M502</accession>
<proteinExistence type="predicted"/>
<feature type="non-terminal residue" evidence="1">
    <location>
        <position position="1"/>
    </location>
</feature>
<sequence length="98" mass="11465">DIEFIKSLLSQQHTVYADEIQEQLYLRRNVTVSLTTVFRTLRRLHFSNKAISAQALERNEIQRAHFMNRIGAEVPDPEMLMFCDEAAKDKRTSGRRRG</sequence>